<dbReference type="InterPro" id="IPR052177">
    <property type="entry name" value="Divisome_Glycosyl_Hydrolase"/>
</dbReference>
<proteinExistence type="predicted"/>
<dbReference type="OrthoDB" id="569227at2"/>
<dbReference type="PANTHER" id="PTHR43405">
    <property type="entry name" value="GLYCOSYL HYDROLASE DIGH"/>
    <property type="match status" value="1"/>
</dbReference>
<accession>A0A0M4T245</accession>
<dbReference type="Pfam" id="PF02638">
    <property type="entry name" value="GHL10"/>
    <property type="match status" value="1"/>
</dbReference>
<evidence type="ECO:0000256" key="2">
    <source>
        <dbReference type="SAM" id="Phobius"/>
    </source>
</evidence>
<dbReference type="InterPro" id="IPR003790">
    <property type="entry name" value="GHL10"/>
</dbReference>
<keyword evidence="5" id="KW-1185">Reference proteome</keyword>
<reference evidence="5" key="1">
    <citation type="submission" date="2015-07" db="EMBL/GenBank/DDBJ databases">
        <title>Genome Of Nitrogen-Fixing Cyanobacterium Nostoc piscinale CENA21 From Solimoes/Amazon River Floodplain Sediments And Comparative Genomics To Uncover Biosynthetic Natural Products Potential.</title>
        <authorList>
            <person name="Leao T.F."/>
            <person name="Leao P.N."/>
            <person name="Guimaraes P.I."/>
            <person name="de Melo A.G.C."/>
            <person name="Ramos R.T.J."/>
            <person name="Silva A."/>
            <person name="Fiore M.F."/>
            <person name="Schneider M.P.C."/>
        </authorList>
    </citation>
    <scope>NUCLEOTIDE SEQUENCE [LARGE SCALE GENOMIC DNA]</scope>
    <source>
        <strain evidence="5">CENA21</strain>
    </source>
</reference>
<dbReference type="STRING" id="224013.ACX27_19365"/>
<dbReference type="Proteomes" id="UP000062645">
    <property type="component" value="Chromosome"/>
</dbReference>
<evidence type="ECO:0000313" key="5">
    <source>
        <dbReference type="Proteomes" id="UP000062645"/>
    </source>
</evidence>
<organism evidence="4 5">
    <name type="scientific">Nostoc piscinale CENA21</name>
    <dbReference type="NCBI Taxonomy" id="224013"/>
    <lineage>
        <taxon>Bacteria</taxon>
        <taxon>Bacillati</taxon>
        <taxon>Cyanobacteriota</taxon>
        <taxon>Cyanophyceae</taxon>
        <taxon>Nostocales</taxon>
        <taxon>Nostocaceae</taxon>
        <taxon>Nostoc</taxon>
    </lineage>
</organism>
<evidence type="ECO:0000313" key="4">
    <source>
        <dbReference type="EMBL" id="ALF56459.1"/>
    </source>
</evidence>
<name>A0A0M4T245_9NOSO</name>
<dbReference type="KEGG" id="npz:ACX27_19365"/>
<dbReference type="RefSeq" id="WP_062298436.1">
    <property type="nucleotide sequence ID" value="NZ_CP012036.1"/>
</dbReference>
<dbReference type="PANTHER" id="PTHR43405:SF1">
    <property type="entry name" value="GLYCOSYL HYDROLASE DIGH"/>
    <property type="match status" value="1"/>
</dbReference>
<dbReference type="AlphaFoldDB" id="A0A0M4T245"/>
<sequence>MQQKKKEPSGCGCLNIPISVIIVFLAGGYWWFSQQKNLDFSKLLPKNEKINIPILNSTPTAASKAVPIVSSIPIPTASINPFTTVSPTENPKTSIALTPWEKKAIRGIYLTRYQATNNADEQTIRQRVRYYKTQGINTIIQGVWGNGCTMYNSKVMQQTLGYKSCPNQFQEQWLNWLIDEAHKQGMQVHAYFEKGIKLDKNSPIFDLAVAKKWIVPGIDKTYSGIDHYVLDVDIPEVGSLFKDILVEFVKTYPNIDAVQWDDYLGYYAELPGKVDRTANLTKFVQQMTSSMKKANPAVSFDICHHNPYWAKKYFAADWEKWGVDRAFIQAYNDDNFAEELNYAQKYDGVAITDYQLSRLKELINTPNIKSILIFPFSGNPEQTASSLKKAI</sequence>
<keyword evidence="2" id="KW-0472">Membrane</keyword>
<gene>
    <name evidence="4" type="ORF">ACX27_19365</name>
</gene>
<dbReference type="EMBL" id="CP012036">
    <property type="protein sequence ID" value="ALF56459.1"/>
    <property type="molecule type" value="Genomic_DNA"/>
</dbReference>
<keyword evidence="2" id="KW-1133">Transmembrane helix</keyword>
<reference evidence="4 5" key="2">
    <citation type="journal article" date="2016" name="Genome Announc.">
        <title>Draft Genome Sequence of the N2-Fixing Cyanobacterium Nostoc piscinale CENA21, Isolated from the Brazilian Amazon Floodplain.</title>
        <authorList>
            <person name="Leao T."/>
            <person name="Guimaraes P.I."/>
            <person name="de Melo A.G."/>
            <person name="Ramos R.T."/>
            <person name="Leao P.N."/>
            <person name="Silva A."/>
            <person name="Fiore M.F."/>
            <person name="Schneider M.P."/>
        </authorList>
    </citation>
    <scope>NUCLEOTIDE SEQUENCE [LARGE SCALE GENOMIC DNA]</scope>
    <source>
        <strain evidence="4 5">CENA21</strain>
    </source>
</reference>
<evidence type="ECO:0000259" key="3">
    <source>
        <dbReference type="Pfam" id="PF02638"/>
    </source>
</evidence>
<dbReference type="InterPro" id="IPR017853">
    <property type="entry name" value="GH"/>
</dbReference>
<feature type="transmembrane region" description="Helical" evidence="2">
    <location>
        <begin position="12"/>
        <end position="32"/>
    </location>
</feature>
<keyword evidence="2" id="KW-0812">Transmembrane</keyword>
<protein>
    <recommendedName>
        <fullName evidence="3">Glycosyl hydrolase-like 10 domain-containing protein</fullName>
    </recommendedName>
</protein>
<evidence type="ECO:0000256" key="1">
    <source>
        <dbReference type="ARBA" id="ARBA00022729"/>
    </source>
</evidence>
<dbReference type="PATRIC" id="fig|224013.5.peg.4628"/>
<dbReference type="Gene3D" id="3.20.20.80">
    <property type="entry name" value="Glycosidases"/>
    <property type="match status" value="1"/>
</dbReference>
<dbReference type="SUPFAM" id="SSF51445">
    <property type="entry name" value="(Trans)glycosidases"/>
    <property type="match status" value="1"/>
</dbReference>
<feature type="domain" description="Glycosyl hydrolase-like 10" evidence="3">
    <location>
        <begin position="105"/>
        <end position="269"/>
    </location>
</feature>
<keyword evidence="1" id="KW-0732">Signal</keyword>